<dbReference type="EMBL" id="LAZR01016388">
    <property type="protein sequence ID" value="KKM04743.1"/>
    <property type="molecule type" value="Genomic_DNA"/>
</dbReference>
<accession>A0A0F9K0M0</accession>
<comment type="caution">
    <text evidence="1">The sequence shown here is derived from an EMBL/GenBank/DDBJ whole genome shotgun (WGS) entry which is preliminary data.</text>
</comment>
<feature type="non-terminal residue" evidence="1">
    <location>
        <position position="1"/>
    </location>
</feature>
<evidence type="ECO:0000313" key="1">
    <source>
        <dbReference type="EMBL" id="KKM04743.1"/>
    </source>
</evidence>
<gene>
    <name evidence="1" type="ORF">LCGC14_1761250</name>
</gene>
<sequence length="60" mass="7322">THGEQIFSEEFVKQHRVTIKIKELVKSCPNKMWVEKIHTEHLYNIFWGLGHHEELIVYYK</sequence>
<proteinExistence type="predicted"/>
<protein>
    <submittedName>
        <fullName evidence="1">Uncharacterized protein</fullName>
    </submittedName>
</protein>
<name>A0A0F9K0M0_9ZZZZ</name>
<reference evidence="1" key="1">
    <citation type="journal article" date="2015" name="Nature">
        <title>Complex archaea that bridge the gap between prokaryotes and eukaryotes.</title>
        <authorList>
            <person name="Spang A."/>
            <person name="Saw J.H."/>
            <person name="Jorgensen S.L."/>
            <person name="Zaremba-Niedzwiedzka K."/>
            <person name="Martijn J."/>
            <person name="Lind A.E."/>
            <person name="van Eijk R."/>
            <person name="Schleper C."/>
            <person name="Guy L."/>
            <person name="Ettema T.J."/>
        </authorList>
    </citation>
    <scope>NUCLEOTIDE SEQUENCE</scope>
</reference>
<dbReference type="AlphaFoldDB" id="A0A0F9K0M0"/>
<organism evidence="1">
    <name type="scientific">marine sediment metagenome</name>
    <dbReference type="NCBI Taxonomy" id="412755"/>
    <lineage>
        <taxon>unclassified sequences</taxon>
        <taxon>metagenomes</taxon>
        <taxon>ecological metagenomes</taxon>
    </lineage>
</organism>